<sequence length="43" mass="4959">MSLHKIASAALVPVLAEIKEASWRFTRHKTKQKEKETLCYDEA</sequence>
<evidence type="ECO:0000313" key="1">
    <source>
        <dbReference type="EMBL" id="DAD81986.1"/>
    </source>
</evidence>
<reference evidence="1" key="1">
    <citation type="journal article" date="2021" name="Proc. Natl. Acad. Sci. U.S.A.">
        <title>A Catalog of Tens of Thousands of Viruses from Human Metagenomes Reveals Hidden Associations with Chronic Diseases.</title>
        <authorList>
            <person name="Tisza M.J."/>
            <person name="Buck C.B."/>
        </authorList>
    </citation>
    <scope>NUCLEOTIDE SEQUENCE</scope>
    <source>
        <strain evidence="1">CtAvK3</strain>
    </source>
</reference>
<name>A0A8S5MIB1_9CAUD</name>
<organism evidence="1">
    <name type="scientific">Siphoviridae sp. ctAvK3</name>
    <dbReference type="NCBI Taxonomy" id="2826184"/>
    <lineage>
        <taxon>Viruses</taxon>
        <taxon>Duplodnaviria</taxon>
        <taxon>Heunggongvirae</taxon>
        <taxon>Uroviricota</taxon>
        <taxon>Caudoviricetes</taxon>
    </lineage>
</organism>
<proteinExistence type="predicted"/>
<accession>A0A8S5MIB1</accession>
<dbReference type="EMBL" id="BK014910">
    <property type="protein sequence ID" value="DAD81986.1"/>
    <property type="molecule type" value="Genomic_DNA"/>
</dbReference>
<protein>
    <submittedName>
        <fullName evidence="1">Uncharacterized protein</fullName>
    </submittedName>
</protein>